<comment type="similarity">
    <text evidence="1">Belongs to the constitutive coactivator of PPAR-gamma family.</text>
</comment>
<dbReference type="InterPro" id="IPR026784">
    <property type="entry name" value="Coact_PPARg"/>
</dbReference>
<organism evidence="3 7">
    <name type="scientific">Acanthaster planci</name>
    <name type="common">Crown-of-thorns starfish</name>
    <dbReference type="NCBI Taxonomy" id="133434"/>
    <lineage>
        <taxon>Eukaryota</taxon>
        <taxon>Metazoa</taxon>
        <taxon>Echinodermata</taxon>
        <taxon>Eleutherozoa</taxon>
        <taxon>Asterozoa</taxon>
        <taxon>Asteroidea</taxon>
        <taxon>Valvatacea</taxon>
        <taxon>Valvatida</taxon>
        <taxon>Acanthasteridae</taxon>
        <taxon>Acanthaster</taxon>
    </lineage>
</organism>
<feature type="compositionally biased region" description="Polar residues" evidence="2">
    <location>
        <begin position="331"/>
        <end position="340"/>
    </location>
</feature>
<evidence type="ECO:0000256" key="2">
    <source>
        <dbReference type="SAM" id="MobiDB-lite"/>
    </source>
</evidence>
<evidence type="ECO:0000313" key="5">
    <source>
        <dbReference type="RefSeq" id="XP_022083011.1"/>
    </source>
</evidence>
<gene>
    <name evidence="4 5 6 7 8" type="primary">LOC110975146</name>
</gene>
<dbReference type="RefSeq" id="XP_022083012.1">
    <property type="nucleotide sequence ID" value="XM_022227320.1"/>
</dbReference>
<evidence type="ECO:0000313" key="7">
    <source>
        <dbReference type="RefSeq" id="XP_022083013.1"/>
    </source>
</evidence>
<accession>A0A8B7XQB3</accession>
<dbReference type="RefSeq" id="XP_022083011.1">
    <property type="nucleotide sequence ID" value="XM_022227319.1"/>
</dbReference>
<keyword evidence="3" id="KW-1185">Reference proteome</keyword>
<dbReference type="RefSeq" id="XP_022083013.1">
    <property type="nucleotide sequence ID" value="XM_022227321.1"/>
</dbReference>
<dbReference type="OMA" id="MPWEVFD"/>
<evidence type="ECO:0000313" key="6">
    <source>
        <dbReference type="RefSeq" id="XP_022083012.1"/>
    </source>
</evidence>
<evidence type="ECO:0000313" key="3">
    <source>
        <dbReference type="Proteomes" id="UP000694845"/>
    </source>
</evidence>
<dbReference type="KEGG" id="aplc:110975146"/>
<evidence type="ECO:0000313" key="8">
    <source>
        <dbReference type="RefSeq" id="XP_022083014.1"/>
    </source>
</evidence>
<dbReference type="OrthoDB" id="25987at2759"/>
<feature type="region of interest" description="Disordered" evidence="2">
    <location>
        <begin position="325"/>
        <end position="348"/>
    </location>
</feature>
<dbReference type="PANTHER" id="PTHR15976">
    <property type="entry name" value="CONSTITUTIVE COACTIVATOR OF PEROXISOME PROLIFERATOR-ACTIVATED RECEPTOR GAMMA"/>
    <property type="match status" value="1"/>
</dbReference>
<evidence type="ECO:0000256" key="1">
    <source>
        <dbReference type="ARBA" id="ARBA00009495"/>
    </source>
</evidence>
<dbReference type="RefSeq" id="XP_022083014.1">
    <property type="nucleotide sequence ID" value="XM_022227322.1"/>
</dbReference>
<dbReference type="PANTHER" id="PTHR15976:SF17">
    <property type="entry name" value="CONSTITUTIVE COACTIVATOR OF PEROXISOME PROLIFERATOR-ACTIVATED RECEPTOR GAMMA"/>
    <property type="match status" value="1"/>
</dbReference>
<dbReference type="GO" id="GO:0005634">
    <property type="term" value="C:nucleus"/>
    <property type="evidence" value="ECO:0007669"/>
    <property type="project" value="TreeGrafter"/>
</dbReference>
<dbReference type="SUPFAM" id="SSF88723">
    <property type="entry name" value="PIN domain-like"/>
    <property type="match status" value="1"/>
</dbReference>
<evidence type="ECO:0000313" key="4">
    <source>
        <dbReference type="RefSeq" id="XP_022083010.1"/>
    </source>
</evidence>
<dbReference type="RefSeq" id="XP_022083010.1">
    <property type="nucleotide sequence ID" value="XM_022227318.1"/>
</dbReference>
<dbReference type="AlphaFoldDB" id="A0A8B7XQB3"/>
<sequence>MGVKGLQGFADNCPGVLVQVNIAHLAADFQRHHDRKPVLLVDGMGCMRTFFSPRTPWIFSGQWKLLLDRIKCFVDAFTAVGIELVFIFDGVIENSKIAEWVKRRNEEIKKVGKIFQSIKKDGRHPNDSLLYLPSGLSFFSQQALKIHGATVYSSVIEADRAIFQFYRKYQAFGVLGQDSDFLVYDIHNYFSLNSLQFERRLEVKRYDRGRLCRQLCLQPFHLPLLACLMGNDVIAHESLSGFHSRLTGRPSNRFSDLLPVVARFLSDLQIGCLTPKVVADLELRVFGEAKHMLGLMDKVVSQYVQLTEPEPPAVTHVRSGCMEQRQDQALVKSSPQSRSGSRAGVEDQLTFQDKSTASQCQTQLFEALRKAHVNANIPSRIFNLFSDHVYQRRPGLEDSTDSTMPTAGLLLQPIRKRMYGLILGVGPEEDVSISRLPTSALCGASASATSSSCSDTTAKHLPSLCTPLQGLVIGVNAVKEWVACPGHTLAMEPEIVQAEPLNVPGRTPQLEAFWLGPQAEAWPLKLRVFLACMHCDLDPALLHRLPVHLILLCVLLRYFDQHSTPRFLRENDVDAFVAQAVCLPMYTLASLENLRRPRIDTRGVQLAALFLRGVSLVCEVNGACGRPLDMANLMPWRFFDGKLFHLKYLMSQGRVSVQQLCDRNATAIEDFYLVRSCIYSRAPVSEHQ</sequence>
<dbReference type="GeneID" id="110975146"/>
<dbReference type="Proteomes" id="UP000694845">
    <property type="component" value="Unplaced"/>
</dbReference>
<reference evidence="4 5" key="1">
    <citation type="submission" date="2025-04" db="UniProtKB">
        <authorList>
            <consortium name="RefSeq"/>
        </authorList>
    </citation>
    <scope>IDENTIFICATION</scope>
</reference>
<proteinExistence type="inferred from homology"/>
<protein>
    <submittedName>
        <fullName evidence="4 5">Constitutive coactivator of peroxisome proliferator-activated receptor gamma-like isoform X1</fullName>
    </submittedName>
</protein>
<name>A0A8B7XQB3_ACAPL</name>
<dbReference type="InterPro" id="IPR029060">
    <property type="entry name" value="PIN-like_dom_sf"/>
</dbReference>
<dbReference type="Gene3D" id="3.40.50.1010">
    <property type="entry name" value="5'-nuclease"/>
    <property type="match status" value="1"/>
</dbReference>